<gene>
    <name evidence="2" type="ORF">JF922_06775</name>
</gene>
<evidence type="ECO:0000313" key="3">
    <source>
        <dbReference type="Proteomes" id="UP000612893"/>
    </source>
</evidence>
<dbReference type="Gene3D" id="3.40.50.2000">
    <property type="entry name" value="Glycogen Phosphorylase B"/>
    <property type="match status" value="2"/>
</dbReference>
<name>A0A934K8S4_9BACT</name>
<keyword evidence="3" id="KW-1185">Reference proteome</keyword>
<evidence type="ECO:0000259" key="1">
    <source>
        <dbReference type="Pfam" id="PF13439"/>
    </source>
</evidence>
<dbReference type="RefSeq" id="WP_338200259.1">
    <property type="nucleotide sequence ID" value="NZ_JAEKNR010000077.1"/>
</dbReference>
<sequence length="407" mass="44260">MNICLVSREYPTDDHAGGIGTYTEKTARALVGMGQSVTVLTEAVGAPSVRVEEGVDVHRLPATGLLGPLRPPYSRTLARARAVARALRQLRPVPEVVQVCECGAEGFWYSLGDHRATTLVTRLATPSVVVAELSPHTGEHRIRTEYMDWMERTQTRRSDAVISPSAALAAVVSERWRIPAGSISVIRTGVDFAARHASSATVLPAELHGRDYLLYFGRLEERKGVHVLAEALPEVLERHPDLHVVFAGENYLTYRGRPMQEYVERCSPRHGDRLHFLPRLSQDRLYPVLAGALFVVMPSLWESLANAALEALDMGKPVVATRGCGFGEVVEDGRSGLLVPPANAPALSEALLALLAHREHLREMSVAARAAADGFRMPRLAAQLLDFYEGLRRAGAPGLGRGRAAAG</sequence>
<dbReference type="Pfam" id="PF13692">
    <property type="entry name" value="Glyco_trans_1_4"/>
    <property type="match status" value="1"/>
</dbReference>
<proteinExistence type="predicted"/>
<dbReference type="CDD" id="cd03801">
    <property type="entry name" value="GT4_PimA-like"/>
    <property type="match status" value="1"/>
</dbReference>
<dbReference type="AlphaFoldDB" id="A0A934K8S4"/>
<organism evidence="2 3">
    <name type="scientific">Candidatus Nephthysia bennettiae</name>
    <dbReference type="NCBI Taxonomy" id="3127016"/>
    <lineage>
        <taxon>Bacteria</taxon>
        <taxon>Bacillati</taxon>
        <taxon>Candidatus Dormiibacterota</taxon>
        <taxon>Candidatus Dormibacteria</taxon>
        <taxon>Candidatus Dormibacterales</taxon>
        <taxon>Candidatus Dormibacteraceae</taxon>
        <taxon>Candidatus Nephthysia</taxon>
    </lineage>
</organism>
<dbReference type="EMBL" id="JAEKNR010000077">
    <property type="protein sequence ID" value="MBJ7597773.1"/>
    <property type="molecule type" value="Genomic_DNA"/>
</dbReference>
<dbReference type="PANTHER" id="PTHR12526:SF638">
    <property type="entry name" value="SPORE COAT PROTEIN SA"/>
    <property type="match status" value="1"/>
</dbReference>
<dbReference type="InterPro" id="IPR028098">
    <property type="entry name" value="Glyco_trans_4-like_N"/>
</dbReference>
<reference evidence="2" key="1">
    <citation type="submission" date="2020-10" db="EMBL/GenBank/DDBJ databases">
        <title>Ca. Dormibacterota MAGs.</title>
        <authorList>
            <person name="Montgomery K."/>
        </authorList>
    </citation>
    <scope>NUCLEOTIDE SEQUENCE [LARGE SCALE GENOMIC DNA]</scope>
    <source>
        <strain evidence="2">SC8812_S17_10</strain>
    </source>
</reference>
<comment type="caution">
    <text evidence="2">The sequence shown here is derived from an EMBL/GenBank/DDBJ whole genome shotgun (WGS) entry which is preliminary data.</text>
</comment>
<dbReference type="PANTHER" id="PTHR12526">
    <property type="entry name" value="GLYCOSYLTRANSFERASE"/>
    <property type="match status" value="1"/>
</dbReference>
<dbReference type="SUPFAM" id="SSF53756">
    <property type="entry name" value="UDP-Glycosyltransferase/glycogen phosphorylase"/>
    <property type="match status" value="1"/>
</dbReference>
<evidence type="ECO:0000313" key="2">
    <source>
        <dbReference type="EMBL" id="MBJ7597773.1"/>
    </source>
</evidence>
<protein>
    <submittedName>
        <fullName evidence="2">Glycosyltransferase family 4 protein</fullName>
    </submittedName>
</protein>
<accession>A0A934K8S4</accession>
<dbReference type="Proteomes" id="UP000612893">
    <property type="component" value="Unassembled WGS sequence"/>
</dbReference>
<feature type="domain" description="Glycosyltransferase subfamily 4-like N-terminal" evidence="1">
    <location>
        <begin position="17"/>
        <end position="192"/>
    </location>
</feature>
<dbReference type="Pfam" id="PF13439">
    <property type="entry name" value="Glyco_transf_4"/>
    <property type="match status" value="1"/>
</dbReference>